<dbReference type="GO" id="GO:0008859">
    <property type="term" value="F:exoribonuclease II activity"/>
    <property type="evidence" value="ECO:0007669"/>
    <property type="project" value="UniProtKB-EC"/>
</dbReference>
<dbReference type="HAMAP" id="MF_01895">
    <property type="entry name" value="RNase_R"/>
    <property type="match status" value="1"/>
</dbReference>
<dbReference type="InterPro" id="IPR011129">
    <property type="entry name" value="CSD"/>
</dbReference>
<keyword evidence="6 8" id="KW-0269">Exonuclease</keyword>
<dbReference type="InterPro" id="IPR001900">
    <property type="entry name" value="RNase_II/R"/>
</dbReference>
<evidence type="ECO:0000256" key="6">
    <source>
        <dbReference type="ARBA" id="ARBA00022839"/>
    </source>
</evidence>
<gene>
    <name evidence="8 11" type="primary">rnr</name>
    <name evidence="11" type="ORF">ACFOEN_03830</name>
</gene>
<dbReference type="Pfam" id="PF08206">
    <property type="entry name" value="OB_RNB"/>
    <property type="match status" value="1"/>
</dbReference>
<dbReference type="EMBL" id="JBHRTI010000003">
    <property type="protein sequence ID" value="MFC3146767.1"/>
    <property type="molecule type" value="Genomic_DNA"/>
</dbReference>
<evidence type="ECO:0000256" key="2">
    <source>
        <dbReference type="ARBA" id="ARBA00004496"/>
    </source>
</evidence>
<dbReference type="CDD" id="cd04471">
    <property type="entry name" value="S1_RNase_R"/>
    <property type="match status" value="1"/>
</dbReference>
<dbReference type="InterPro" id="IPR013223">
    <property type="entry name" value="RNase_B_OB_dom"/>
</dbReference>
<organism evidence="11 12">
    <name type="scientific">Piscinibacterium candidicorallinum</name>
    <dbReference type="NCBI Taxonomy" id="1793872"/>
    <lineage>
        <taxon>Bacteria</taxon>
        <taxon>Pseudomonadati</taxon>
        <taxon>Pseudomonadota</taxon>
        <taxon>Betaproteobacteria</taxon>
        <taxon>Burkholderiales</taxon>
        <taxon>Piscinibacterium</taxon>
    </lineage>
</organism>
<dbReference type="Pfam" id="PF17876">
    <property type="entry name" value="CSD2"/>
    <property type="match status" value="1"/>
</dbReference>
<evidence type="ECO:0000259" key="10">
    <source>
        <dbReference type="PROSITE" id="PS50126"/>
    </source>
</evidence>
<name>A0ABV7H419_9BURK</name>
<dbReference type="RefSeq" id="WP_377301246.1">
    <property type="nucleotide sequence ID" value="NZ_CP180191.1"/>
</dbReference>
<feature type="compositionally biased region" description="Basic residues" evidence="9">
    <location>
        <begin position="758"/>
        <end position="770"/>
    </location>
</feature>
<evidence type="ECO:0000313" key="11">
    <source>
        <dbReference type="EMBL" id="MFC3146767.1"/>
    </source>
</evidence>
<dbReference type="PANTHER" id="PTHR23355:SF9">
    <property type="entry name" value="DIS3-LIKE EXONUCLEASE 2"/>
    <property type="match status" value="1"/>
</dbReference>
<accession>A0ABV7H419</accession>
<dbReference type="InterPro" id="IPR003029">
    <property type="entry name" value="S1_domain"/>
</dbReference>
<dbReference type="InterPro" id="IPR040476">
    <property type="entry name" value="CSD2"/>
</dbReference>
<evidence type="ECO:0000256" key="9">
    <source>
        <dbReference type="SAM" id="MobiDB-lite"/>
    </source>
</evidence>
<dbReference type="InterPro" id="IPR050180">
    <property type="entry name" value="RNR_Ribonuclease"/>
</dbReference>
<feature type="domain" description="S1 motif" evidence="10">
    <location>
        <begin position="659"/>
        <end position="740"/>
    </location>
</feature>
<dbReference type="PANTHER" id="PTHR23355">
    <property type="entry name" value="RIBONUCLEASE"/>
    <property type="match status" value="1"/>
</dbReference>
<comment type="function">
    <text evidence="8">3'-5' exoribonuclease that releases 5'-nucleoside monophosphates and is involved in maturation of structured RNAs.</text>
</comment>
<comment type="subcellular location">
    <subcellularLocation>
        <location evidence="2 8">Cytoplasm</location>
    </subcellularLocation>
</comment>
<evidence type="ECO:0000256" key="5">
    <source>
        <dbReference type="ARBA" id="ARBA00022801"/>
    </source>
</evidence>
<keyword evidence="7 8" id="KW-0694">RNA-binding</keyword>
<keyword evidence="3 8" id="KW-0963">Cytoplasm</keyword>
<keyword evidence="5 8" id="KW-0378">Hydrolase</keyword>
<comment type="similarity">
    <text evidence="8">Belongs to the RNR ribonuclease family. RNase R subfamily.</text>
</comment>
<feature type="compositionally biased region" description="Basic residues" evidence="9">
    <location>
        <begin position="802"/>
        <end position="815"/>
    </location>
</feature>
<comment type="catalytic activity">
    <reaction evidence="1 8">
        <text>Exonucleolytic cleavage in the 3'- to 5'-direction to yield nucleoside 5'-phosphates.</text>
        <dbReference type="EC" id="3.1.13.1"/>
    </reaction>
</comment>
<keyword evidence="12" id="KW-1185">Reference proteome</keyword>
<reference evidence="12" key="1">
    <citation type="journal article" date="2019" name="Int. J. Syst. Evol. Microbiol.">
        <title>The Global Catalogue of Microorganisms (GCM) 10K type strain sequencing project: providing services to taxonomists for standard genome sequencing and annotation.</title>
        <authorList>
            <consortium name="The Broad Institute Genomics Platform"/>
            <consortium name="The Broad Institute Genome Sequencing Center for Infectious Disease"/>
            <person name="Wu L."/>
            <person name="Ma J."/>
        </authorList>
    </citation>
    <scope>NUCLEOTIDE SEQUENCE [LARGE SCALE GENOMIC DNA]</scope>
    <source>
        <strain evidence="12">KCTC 52168</strain>
    </source>
</reference>
<evidence type="ECO:0000256" key="4">
    <source>
        <dbReference type="ARBA" id="ARBA00022722"/>
    </source>
</evidence>
<evidence type="ECO:0000256" key="7">
    <source>
        <dbReference type="ARBA" id="ARBA00022884"/>
    </source>
</evidence>
<dbReference type="NCBIfam" id="TIGR02063">
    <property type="entry name" value="RNase_R"/>
    <property type="match status" value="1"/>
</dbReference>
<dbReference type="SMART" id="SM00955">
    <property type="entry name" value="RNB"/>
    <property type="match status" value="1"/>
</dbReference>
<dbReference type="Pfam" id="PF00575">
    <property type="entry name" value="S1"/>
    <property type="match status" value="1"/>
</dbReference>
<comment type="caution">
    <text evidence="11">The sequence shown here is derived from an EMBL/GenBank/DDBJ whole genome shotgun (WGS) entry which is preliminary data.</text>
</comment>
<dbReference type="PROSITE" id="PS50126">
    <property type="entry name" value="S1"/>
    <property type="match status" value="1"/>
</dbReference>
<feature type="region of interest" description="Disordered" evidence="9">
    <location>
        <begin position="742"/>
        <end position="815"/>
    </location>
</feature>
<dbReference type="SMART" id="SM00316">
    <property type="entry name" value="S1"/>
    <property type="match status" value="1"/>
</dbReference>
<dbReference type="SMART" id="SM00357">
    <property type="entry name" value="CSP"/>
    <property type="match status" value="1"/>
</dbReference>
<dbReference type="NCBIfam" id="TIGR00358">
    <property type="entry name" value="3_prime_RNase"/>
    <property type="match status" value="1"/>
</dbReference>
<evidence type="ECO:0000313" key="12">
    <source>
        <dbReference type="Proteomes" id="UP001595556"/>
    </source>
</evidence>
<dbReference type="Pfam" id="PF00773">
    <property type="entry name" value="RNB"/>
    <property type="match status" value="1"/>
</dbReference>
<dbReference type="InterPro" id="IPR022966">
    <property type="entry name" value="RNase_II/R_CS"/>
</dbReference>
<evidence type="ECO:0000256" key="8">
    <source>
        <dbReference type="HAMAP-Rule" id="MF_01895"/>
    </source>
</evidence>
<dbReference type="Gene3D" id="2.40.50.140">
    <property type="entry name" value="Nucleic acid-binding proteins"/>
    <property type="match status" value="2"/>
</dbReference>
<dbReference type="InterPro" id="IPR011805">
    <property type="entry name" value="RNase_R"/>
</dbReference>
<dbReference type="Proteomes" id="UP001595556">
    <property type="component" value="Unassembled WGS sequence"/>
</dbReference>
<protein>
    <recommendedName>
        <fullName evidence="8">Ribonuclease R</fullName>
        <shortName evidence="8">RNase R</shortName>
        <ecNumber evidence="8">3.1.13.1</ecNumber>
    </recommendedName>
</protein>
<dbReference type="PROSITE" id="PS01175">
    <property type="entry name" value="RIBONUCLEASE_II"/>
    <property type="match status" value="1"/>
</dbReference>
<evidence type="ECO:0000256" key="3">
    <source>
        <dbReference type="ARBA" id="ARBA00022490"/>
    </source>
</evidence>
<dbReference type="SUPFAM" id="SSF50249">
    <property type="entry name" value="Nucleic acid-binding proteins"/>
    <property type="match status" value="3"/>
</dbReference>
<dbReference type="InterPro" id="IPR012340">
    <property type="entry name" value="NA-bd_OB-fold"/>
</dbReference>
<dbReference type="InterPro" id="IPR004476">
    <property type="entry name" value="RNase_II/RNase_R"/>
</dbReference>
<sequence length="815" mass="90103">MPRKTTTTANRNAGTGLSAESIVTALAAAQAPVALPDLVSSMGLAAIETAQVEALLETLQREGRVLVNRKGHVLLPSRIDLLAGKVQGHRDGFGFLIRDDGGPDLYLPAKEMTKVLHGDRVLAKQIGVDRRGKPEGVIAEVIERRTNKLVGRFIAERGITVVVPEDQRIKHDILVPPTESGGAQPGQVVMVEIVQQPSRYSQPLGRVVEVLGEVDDPGMEIEIAVRKFDVPYEFSDAARKQAAALPDVVRDVDLAGRVDLRDVPLVTIDGEDARDFDDAVYCEPCTIGRGKTAQPGFRLLVAIADVSHYVQDGDALDADARLRSTSVYFPRRVIPMLPEKLSNGLCSLNPDVDRLCMVCDMVVTAEGAIHAYQFYPGVMHSAARLTYNEVWAILSQPTAPAREKRKAIIPQLEQLYEVYRAFAKARVARGAIDFETVETYIECNAVGRIERIIPRVRNDAHKLIEECMLAANVCTADFIHRNKQLALYRVHEGPTPDKLQNLREFLKTVGLLLTGGDDPQAKDYAALMKKITPRPDAQLLQTMLLRSLQQAHYSPDNAGHFGLSYEAYAHFTSPIRRYPDLLVHRVLKAILGKQSYTPSGDAGERKLPAPRSKKEAAAFAHDRWDKLGLVCSANERRADEASNDVTAWLKCYYMRDRVGEEFSGTISGVAPFGVFVTLDSLYVDGLVHVSELGTEYFQFNESMHELRGEHSGIRYRLTDRIHVQLARVDIEARRMDFRLVKSPGAQAEQADDSGAGRKSARPAKHLKGPKAKTPAVKQAIESRKQGKQQETAFKKGAATKNMARRSAAKNKRGRR</sequence>
<dbReference type="EC" id="3.1.13.1" evidence="8"/>
<proteinExistence type="inferred from homology"/>
<evidence type="ECO:0000256" key="1">
    <source>
        <dbReference type="ARBA" id="ARBA00001849"/>
    </source>
</evidence>
<keyword evidence="4 8" id="KW-0540">Nuclease</keyword>